<proteinExistence type="predicted"/>
<organism evidence="1">
    <name type="scientific">Spironucleus salmonicida</name>
    <dbReference type="NCBI Taxonomy" id="348837"/>
    <lineage>
        <taxon>Eukaryota</taxon>
        <taxon>Metamonada</taxon>
        <taxon>Diplomonadida</taxon>
        <taxon>Hexamitidae</taxon>
        <taxon>Hexamitinae</taxon>
        <taxon>Spironucleus</taxon>
    </lineage>
</organism>
<evidence type="ECO:0000313" key="1">
    <source>
        <dbReference type="EMBL" id="EST42339.1"/>
    </source>
</evidence>
<protein>
    <submittedName>
        <fullName evidence="1">Uncharacterized protein</fullName>
    </submittedName>
</protein>
<dbReference type="EMBL" id="KI546164">
    <property type="protein sequence ID" value="EST42339.1"/>
    <property type="molecule type" value="Genomic_DNA"/>
</dbReference>
<gene>
    <name evidence="1" type="ORF">SS50377_18128</name>
</gene>
<dbReference type="AlphaFoldDB" id="V6LNM6"/>
<dbReference type="VEuPathDB" id="GiardiaDB:SS50377_26079"/>
<sequence>MARRKCKPPIGSVPQDCPWVQLVVNGEVLNVANSNLESAVHFQLAVAVERNTGKTAAVDMPVASATYLTGEALVEELEGDADCYSVISLSAFQDHVNVTFAANAGAVNCQQHVYDRALLQIQGVTTQFYKLVSEVPSLPEWNGSVILNTANAENATEFGGNLTIAMDGRRSAQYLYIQYTREDTTLLEEDSKISDTGDVPQPNPNFVRPFHFHSGPADPLGGPKPDHLCDNDRGVPYQFVWEQRPSDVGGQYCYEITNVKSNELAARETGGAVCDH</sequence>
<name>V6LNM6_9EUKA</name>
<reference evidence="1" key="1">
    <citation type="journal article" date="2014" name="PLoS Genet.">
        <title>The Genome of Spironucleus salmonicida Highlights a Fish Pathogen Adapted to Fluctuating Environments.</title>
        <authorList>
            <person name="Xu F."/>
            <person name="Jerlstrom-Hultqvist J."/>
            <person name="Einarsson E."/>
            <person name="Astvaldsson A."/>
            <person name="Svard S.G."/>
            <person name="Andersson J.O."/>
        </authorList>
    </citation>
    <scope>NUCLEOTIDE SEQUENCE</scope>
</reference>
<accession>V6LNM6</accession>